<comment type="subcellular location">
    <subcellularLocation>
        <location evidence="1">Membrane</location>
        <topology evidence="1">Single-pass membrane protein</topology>
    </subcellularLocation>
</comment>
<keyword evidence="3" id="KW-1133">Transmembrane helix</keyword>
<accession>A0AAU9C4U0</accession>
<dbReference type="Proteomes" id="UP001321450">
    <property type="component" value="Chromosome"/>
</dbReference>
<evidence type="ECO:0000259" key="5">
    <source>
        <dbReference type="Pfam" id="PF04357"/>
    </source>
</evidence>
<evidence type="ECO:0000256" key="3">
    <source>
        <dbReference type="ARBA" id="ARBA00022989"/>
    </source>
</evidence>
<dbReference type="AlphaFoldDB" id="A0AAU9C4U0"/>
<dbReference type="PANTHER" id="PTHR36985">
    <property type="entry name" value="TRANSLOCATION AND ASSEMBLY MODULE SUBUNIT TAMB"/>
    <property type="match status" value="1"/>
</dbReference>
<proteinExistence type="predicted"/>
<dbReference type="EMBL" id="AP024718">
    <property type="protein sequence ID" value="BCX88174.1"/>
    <property type="molecule type" value="Genomic_DNA"/>
</dbReference>
<dbReference type="PANTHER" id="PTHR36985:SF1">
    <property type="entry name" value="TRANSLOCATION AND ASSEMBLY MODULE SUBUNIT TAMB"/>
    <property type="match status" value="1"/>
</dbReference>
<keyword evidence="2" id="KW-0812">Transmembrane</keyword>
<dbReference type="GO" id="GO:0009306">
    <property type="term" value="P:protein secretion"/>
    <property type="evidence" value="ECO:0007669"/>
    <property type="project" value="InterPro"/>
</dbReference>
<dbReference type="KEGG" id="meiy:MIN45_P0542"/>
<sequence length="1064" mass="119743">MTETGTRLLFLVLQRIHPSLKVHDVRGTLTGKLRLEGVRYITEDFHFESKILALVWHPRALIQGRLHIVTVAMNRVTLTLPPNRRSNPPSAVEELPQVSLPLRATLEHFTISDLRIRQGNDKPLTIKRFTLSASFDGPHLTLARSNLDLRDFHLAAHGKITLEAHYPLLVQFKWRHCLDTCDWQGEGHLDGDLTRLVLRHQLTTPFRVDTRGILTHLLTPAPGFDIATRWQAFSWPLDKKIWHTHDGQIHLVGTHAAYQLRLTTRLEGPSLPPATVILNGNGSTQSLQITRLNIRGDIGDLSLQGKISWQPLLAWHLTIQGQHINPATWQPEWPGELTTAIETSGQAPLPLAWQRLEATIDVNQLKGRLRGQSLEATGRLQIRGHIIRTDDFQFGWGQNRIEVYGSSTAKQLNLSFRLHLHQPQLFTSGLQGHLDGIGRITGISDNPEIALHLRSRGLAWQQENMHLSIHSLKLHAKLRPDDPDSYFQLTLDRVRMDRLELHRLIVTGQGSLTQHHASLQAIDDQARKALVTVHGGYRDGVAQWEGKIQKLPLAMGQPFLPSTFKLGGSFEAEFFYQQRGEQRSAWLQWHIPRATLTPQAESHTPLRLYLHDGHGHIQVDQTILQADLLLPFPQRGQIQAKLRTDLDNRILAGTTEFHITDLKEIQIFIPQLETVQGRVEGHLQVAGNYDHPQIKIDLHLTDGSAKVPAAGLALDQIELHLNSDSDKSLIINGLAHSDPGILRINGHLTLEDVPLLTLVLTGKRFTISNLPEAQIQISPSLEIKARERHINVQGKVELPYARLEIKKALLPEQNPDLVTVSEDEIIIGQEPRKKSLPFFLDAKIQVRLGDVVFKGYGVKTKLAGEFRLRQHNLVTHAEGEIQMVKGKFEAYGQKLQISRGRLIFNGPVQNPMIDLHIVRQIKNKDITVAMEISGFADDPKLMLHSTPPLPDQEILSYLLTGRSTWGEGQEPNTEAALTKAVASLGISYLNRLGLVKIARITMEENSLILGKYLVPDLYVGYAVDIFTGLGEAIIRYRLYRNLELEARSGRGQESLSIDYSLETD</sequence>
<dbReference type="Pfam" id="PF04357">
    <property type="entry name" value="TamB"/>
    <property type="match status" value="1"/>
</dbReference>
<keyword evidence="4" id="KW-0472">Membrane</keyword>
<organism evidence="6 7">
    <name type="scientific">Methylomarinovum tepidoasis</name>
    <dbReference type="NCBI Taxonomy" id="2840183"/>
    <lineage>
        <taxon>Bacteria</taxon>
        <taxon>Pseudomonadati</taxon>
        <taxon>Pseudomonadota</taxon>
        <taxon>Gammaproteobacteria</taxon>
        <taxon>Methylococcales</taxon>
        <taxon>Methylothermaceae</taxon>
        <taxon>Methylomarinovum</taxon>
    </lineage>
</organism>
<dbReference type="GO" id="GO:0097347">
    <property type="term" value="C:TAM protein secretion complex"/>
    <property type="evidence" value="ECO:0007669"/>
    <property type="project" value="TreeGrafter"/>
</dbReference>
<evidence type="ECO:0000313" key="6">
    <source>
        <dbReference type="EMBL" id="BCX88174.1"/>
    </source>
</evidence>
<evidence type="ECO:0000256" key="1">
    <source>
        <dbReference type="ARBA" id="ARBA00004167"/>
    </source>
</evidence>
<evidence type="ECO:0000256" key="4">
    <source>
        <dbReference type="ARBA" id="ARBA00023136"/>
    </source>
</evidence>
<dbReference type="GO" id="GO:0005886">
    <property type="term" value="C:plasma membrane"/>
    <property type="evidence" value="ECO:0007669"/>
    <property type="project" value="InterPro"/>
</dbReference>
<protein>
    <submittedName>
        <fullName evidence="6">Translocation and assembly module TamB</fullName>
    </submittedName>
</protein>
<dbReference type="InterPro" id="IPR007452">
    <property type="entry name" value="TamB_C"/>
</dbReference>
<reference evidence="7" key="1">
    <citation type="journal article" date="2024" name="Int. J. Syst. Evol. Microbiol.">
        <title>Methylomarinovum tepidoasis sp. nov., a moderately thermophilic methanotroph of the family Methylothermaceae isolated from a deep-sea hydrothermal field.</title>
        <authorList>
            <person name="Hirayama H."/>
            <person name="Takaki Y."/>
            <person name="Abe M."/>
            <person name="Miyazaki M."/>
            <person name="Uematsu K."/>
            <person name="Matsui Y."/>
            <person name="Takai K."/>
        </authorList>
    </citation>
    <scope>NUCLEOTIDE SEQUENCE [LARGE SCALE GENOMIC DNA]</scope>
    <source>
        <strain evidence="7">IN45</strain>
    </source>
</reference>
<keyword evidence="7" id="KW-1185">Reference proteome</keyword>
<name>A0AAU9C4U0_9GAMM</name>
<evidence type="ECO:0000256" key="2">
    <source>
        <dbReference type="ARBA" id="ARBA00022692"/>
    </source>
</evidence>
<gene>
    <name evidence="6" type="ORF">MIN45_P0542</name>
</gene>
<feature type="domain" description="Translocation and assembly module TamB C-terminal" evidence="5">
    <location>
        <begin position="738"/>
        <end position="1061"/>
    </location>
</feature>
<evidence type="ECO:0000313" key="7">
    <source>
        <dbReference type="Proteomes" id="UP001321450"/>
    </source>
</evidence>